<evidence type="ECO:0000313" key="3">
    <source>
        <dbReference type="Proteomes" id="UP001161247"/>
    </source>
</evidence>
<feature type="compositionally biased region" description="Acidic residues" evidence="1">
    <location>
        <begin position="67"/>
        <end position="86"/>
    </location>
</feature>
<gene>
    <name evidence="2" type="ORF">OLC1_LOCUS23874</name>
</gene>
<dbReference type="AlphaFoldDB" id="A0AAV1EDY1"/>
<dbReference type="Proteomes" id="UP001161247">
    <property type="component" value="Chromosome 9"/>
</dbReference>
<evidence type="ECO:0000313" key="2">
    <source>
        <dbReference type="EMBL" id="CAI9117884.1"/>
    </source>
</evidence>
<feature type="compositionally biased region" description="Basic and acidic residues" evidence="1">
    <location>
        <begin position="34"/>
        <end position="52"/>
    </location>
</feature>
<organism evidence="2 3">
    <name type="scientific">Oldenlandia corymbosa var. corymbosa</name>
    <dbReference type="NCBI Taxonomy" id="529605"/>
    <lineage>
        <taxon>Eukaryota</taxon>
        <taxon>Viridiplantae</taxon>
        <taxon>Streptophyta</taxon>
        <taxon>Embryophyta</taxon>
        <taxon>Tracheophyta</taxon>
        <taxon>Spermatophyta</taxon>
        <taxon>Magnoliopsida</taxon>
        <taxon>eudicotyledons</taxon>
        <taxon>Gunneridae</taxon>
        <taxon>Pentapetalae</taxon>
        <taxon>asterids</taxon>
        <taxon>lamiids</taxon>
        <taxon>Gentianales</taxon>
        <taxon>Rubiaceae</taxon>
        <taxon>Rubioideae</taxon>
        <taxon>Spermacoceae</taxon>
        <taxon>Hedyotis-Oldenlandia complex</taxon>
        <taxon>Oldenlandia</taxon>
    </lineage>
</organism>
<accession>A0AAV1EDY1</accession>
<reference evidence="2" key="1">
    <citation type="submission" date="2023-03" db="EMBL/GenBank/DDBJ databases">
        <authorList>
            <person name="Julca I."/>
        </authorList>
    </citation>
    <scope>NUCLEOTIDE SEQUENCE</scope>
</reference>
<name>A0AAV1EDY1_OLDCO</name>
<protein>
    <submittedName>
        <fullName evidence="2">OLC1v1019372C1</fullName>
    </submittedName>
</protein>
<proteinExistence type="predicted"/>
<dbReference type="EMBL" id="OX459126">
    <property type="protein sequence ID" value="CAI9117884.1"/>
    <property type="molecule type" value="Genomic_DNA"/>
</dbReference>
<feature type="region of interest" description="Disordered" evidence="1">
    <location>
        <begin position="34"/>
        <end position="114"/>
    </location>
</feature>
<evidence type="ECO:0000256" key="1">
    <source>
        <dbReference type="SAM" id="MobiDB-lite"/>
    </source>
</evidence>
<sequence>MCGWPEISHTWYFSQNAECVVLSFMCNPVTKANEEKPAAAKKANAEDTDAGKQKVKIAEPTPKADKEEESSEKDDSMSEGEGEESDGCNSADDKSDDSEEVETPEKVLPTITRF</sequence>
<keyword evidence="3" id="KW-1185">Reference proteome</keyword>